<protein>
    <recommendedName>
        <fullName evidence="7">DUF4190 domain-containing protein</fullName>
    </recommendedName>
</protein>
<dbReference type="Pfam" id="PF08044">
    <property type="entry name" value="DUF1707"/>
    <property type="match status" value="1"/>
</dbReference>
<keyword evidence="2" id="KW-1133">Transmembrane helix</keyword>
<dbReference type="InterPro" id="IPR012551">
    <property type="entry name" value="DUF1707_SHOCT-like"/>
</dbReference>
<feature type="transmembrane region" description="Helical" evidence="2">
    <location>
        <begin position="173"/>
        <end position="198"/>
    </location>
</feature>
<evidence type="ECO:0000313" key="5">
    <source>
        <dbReference type="EMBL" id="UNZ04879.1"/>
    </source>
</evidence>
<evidence type="ECO:0000256" key="1">
    <source>
        <dbReference type="SAM" id="MobiDB-lite"/>
    </source>
</evidence>
<evidence type="ECO:0000256" key="2">
    <source>
        <dbReference type="SAM" id="Phobius"/>
    </source>
</evidence>
<accession>A0ABY3Z4H9</accession>
<keyword evidence="2" id="KW-0812">Transmembrane</keyword>
<keyword evidence="6" id="KW-1185">Reference proteome</keyword>
<dbReference type="InterPro" id="IPR025241">
    <property type="entry name" value="DUF4190"/>
</dbReference>
<organism evidence="5 6">
    <name type="scientific">Streptomyces rimosus subsp. rimosus</name>
    <dbReference type="NCBI Taxonomy" id="132474"/>
    <lineage>
        <taxon>Bacteria</taxon>
        <taxon>Bacillati</taxon>
        <taxon>Actinomycetota</taxon>
        <taxon>Actinomycetes</taxon>
        <taxon>Kitasatosporales</taxon>
        <taxon>Streptomycetaceae</taxon>
        <taxon>Streptomyces</taxon>
    </lineage>
</organism>
<keyword evidence="2" id="KW-0472">Membrane</keyword>
<dbReference type="Pfam" id="PF13828">
    <property type="entry name" value="DUF4190"/>
    <property type="match status" value="1"/>
</dbReference>
<evidence type="ECO:0008006" key="7">
    <source>
        <dbReference type="Google" id="ProtNLM"/>
    </source>
</evidence>
<dbReference type="EMBL" id="CP094298">
    <property type="protein sequence ID" value="UNZ04879.1"/>
    <property type="molecule type" value="Genomic_DNA"/>
</dbReference>
<dbReference type="PANTHER" id="PTHR40763:SF4">
    <property type="entry name" value="DUF1707 DOMAIN-CONTAINING PROTEIN"/>
    <property type="match status" value="1"/>
</dbReference>
<evidence type="ECO:0000259" key="3">
    <source>
        <dbReference type="Pfam" id="PF08044"/>
    </source>
</evidence>
<dbReference type="PANTHER" id="PTHR40763">
    <property type="entry name" value="MEMBRANE PROTEIN-RELATED"/>
    <property type="match status" value="1"/>
</dbReference>
<dbReference type="Proteomes" id="UP000829494">
    <property type="component" value="Chromosome"/>
</dbReference>
<gene>
    <name evidence="5" type="ORF">SRIMR7_22265</name>
</gene>
<sequence length="201" mass="21237">MMGVLLRMGEVLQVAFQPWQGGQPAQWQGGQPPVQASGQTPAMRASHADRERAVDVLKAGFAEGRLPQHEYEQRIGRAYQAQTHGELQMLVADLPQGPVPQAQFAPSPAVPQTFMPAPMPAQVPTNGTATGALICGILTMATGGLTGIPAVILGHKARAEIRRSGERGDGQAVAGLVLGWLSIGGWAFFLLLMMLAVLSRA</sequence>
<name>A0ABY3Z4H9_STRRM</name>
<reference evidence="5 6" key="1">
    <citation type="submission" date="2022-03" db="EMBL/GenBank/DDBJ databases">
        <title>Complete genome of Streptomyces rimosus ssp. rimosus R7 (=ATCC 10970).</title>
        <authorList>
            <person name="Beganovic S."/>
            <person name="Ruckert C."/>
            <person name="Busche T."/>
            <person name="Kalinowski J."/>
            <person name="Wittmann C."/>
        </authorList>
    </citation>
    <scope>NUCLEOTIDE SEQUENCE [LARGE SCALE GENOMIC DNA]</scope>
    <source>
        <strain evidence="5 6">R7</strain>
    </source>
</reference>
<evidence type="ECO:0000313" key="6">
    <source>
        <dbReference type="Proteomes" id="UP000829494"/>
    </source>
</evidence>
<feature type="domain" description="DUF1707" evidence="3">
    <location>
        <begin position="43"/>
        <end position="95"/>
    </location>
</feature>
<feature type="compositionally biased region" description="Low complexity" evidence="1">
    <location>
        <begin position="21"/>
        <end position="36"/>
    </location>
</feature>
<feature type="region of interest" description="Disordered" evidence="1">
    <location>
        <begin position="21"/>
        <end position="41"/>
    </location>
</feature>
<proteinExistence type="predicted"/>
<feature type="domain" description="DUF4190" evidence="4">
    <location>
        <begin position="129"/>
        <end position="188"/>
    </location>
</feature>
<feature type="transmembrane region" description="Helical" evidence="2">
    <location>
        <begin position="131"/>
        <end position="153"/>
    </location>
</feature>
<evidence type="ECO:0000259" key="4">
    <source>
        <dbReference type="Pfam" id="PF13828"/>
    </source>
</evidence>